<evidence type="ECO:0000256" key="2">
    <source>
        <dbReference type="ARBA" id="ARBA00004651"/>
    </source>
</evidence>
<evidence type="ECO:0000256" key="6">
    <source>
        <dbReference type="ARBA" id="ARBA00022692"/>
    </source>
</evidence>
<evidence type="ECO:0000256" key="10">
    <source>
        <dbReference type="ARBA" id="ARBA00023004"/>
    </source>
</evidence>
<comment type="cofactor">
    <cofactor evidence="1">
        <name>heme b</name>
        <dbReference type="ChEBI" id="CHEBI:60344"/>
    </cofactor>
</comment>
<feature type="domain" description="Cytochrome b561 bacterial/Ni-hydrogenase" evidence="14">
    <location>
        <begin position="4"/>
        <end position="163"/>
    </location>
</feature>
<evidence type="ECO:0000313" key="15">
    <source>
        <dbReference type="EMBL" id="SUB33129.1"/>
    </source>
</evidence>
<reference evidence="15 16" key="1">
    <citation type="submission" date="2018-06" db="EMBL/GenBank/DDBJ databases">
        <authorList>
            <consortium name="Pathogen Informatics"/>
            <person name="Doyle S."/>
        </authorList>
    </citation>
    <scope>NUCLEOTIDE SEQUENCE [LARGE SCALE GENOMIC DNA]</scope>
    <source>
        <strain evidence="15 16">NCTC10699</strain>
    </source>
</reference>
<keyword evidence="16" id="KW-1185">Reference proteome</keyword>
<dbReference type="EMBL" id="UGSS01000002">
    <property type="protein sequence ID" value="SUB33129.1"/>
    <property type="molecule type" value="Genomic_DNA"/>
</dbReference>
<accession>A0A379B4B7</accession>
<dbReference type="PANTHER" id="PTHR30529:SF1">
    <property type="entry name" value="CYTOCHROME B561 HOMOLOG 2"/>
    <property type="match status" value="1"/>
</dbReference>
<dbReference type="SUPFAM" id="SSF81342">
    <property type="entry name" value="Transmembrane di-heme cytochromes"/>
    <property type="match status" value="1"/>
</dbReference>
<dbReference type="GO" id="GO:0046872">
    <property type="term" value="F:metal ion binding"/>
    <property type="evidence" value="ECO:0007669"/>
    <property type="project" value="UniProtKB-KW"/>
</dbReference>
<dbReference type="GO" id="GO:0022904">
    <property type="term" value="P:respiratory electron transport chain"/>
    <property type="evidence" value="ECO:0007669"/>
    <property type="project" value="InterPro"/>
</dbReference>
<evidence type="ECO:0000256" key="9">
    <source>
        <dbReference type="ARBA" id="ARBA00022989"/>
    </source>
</evidence>
<evidence type="ECO:0000256" key="4">
    <source>
        <dbReference type="ARBA" id="ARBA00022475"/>
    </source>
</evidence>
<keyword evidence="9 13" id="KW-1133">Transmembrane helix</keyword>
<evidence type="ECO:0000313" key="16">
    <source>
        <dbReference type="Proteomes" id="UP000254280"/>
    </source>
</evidence>
<evidence type="ECO:0000256" key="3">
    <source>
        <dbReference type="ARBA" id="ARBA00022448"/>
    </source>
</evidence>
<gene>
    <name evidence="15" type="primary">yodB</name>
    <name evidence="15" type="ORF">NCTC10699_00735</name>
</gene>
<dbReference type="GO" id="GO:0009055">
    <property type="term" value="F:electron transfer activity"/>
    <property type="evidence" value="ECO:0007669"/>
    <property type="project" value="InterPro"/>
</dbReference>
<keyword evidence="4" id="KW-1003">Cell membrane</keyword>
<sequence length="174" mass="19647">MNIRYPKPMILLHWMVDVLVLLAYITGGHPTDDDFVGALHVSSGLSIMVLLVFRLIFRLLFKNKLPKHILPAWQVKLANIVHFALYFCMLLIPLLGLLALAEETDHYTILGINIPMLPDLAMGIGNVHEFFAQVFIALAGIHALAGLAHHFLFKDDVLKAMLPFKNNTKWLIKD</sequence>
<evidence type="ECO:0000256" key="8">
    <source>
        <dbReference type="ARBA" id="ARBA00022982"/>
    </source>
</evidence>
<feature type="transmembrane region" description="Helical" evidence="13">
    <location>
        <begin position="77"/>
        <end position="101"/>
    </location>
</feature>
<keyword evidence="3" id="KW-0813">Transport</keyword>
<name>A0A379B4B7_9PAST</name>
<protein>
    <submittedName>
        <fullName evidence="15">Putative transmembrane protein</fullName>
    </submittedName>
</protein>
<keyword evidence="6 13" id="KW-0812">Transmembrane</keyword>
<dbReference type="GO" id="GO:0005886">
    <property type="term" value="C:plasma membrane"/>
    <property type="evidence" value="ECO:0007669"/>
    <property type="project" value="UniProtKB-SubCell"/>
</dbReference>
<evidence type="ECO:0000256" key="5">
    <source>
        <dbReference type="ARBA" id="ARBA00022617"/>
    </source>
</evidence>
<feature type="transmembrane region" description="Helical" evidence="13">
    <location>
        <begin position="35"/>
        <end position="57"/>
    </location>
</feature>
<organism evidence="15 16">
    <name type="scientific">[Pasteurella] mairii</name>
    <dbReference type="NCBI Taxonomy" id="757"/>
    <lineage>
        <taxon>Bacteria</taxon>
        <taxon>Pseudomonadati</taxon>
        <taxon>Pseudomonadota</taxon>
        <taxon>Gammaproteobacteria</taxon>
        <taxon>Pasteurellales</taxon>
        <taxon>Pasteurellaceae</taxon>
    </lineage>
</organism>
<keyword evidence="7" id="KW-0479">Metal-binding</keyword>
<evidence type="ECO:0000256" key="13">
    <source>
        <dbReference type="SAM" id="Phobius"/>
    </source>
</evidence>
<evidence type="ECO:0000256" key="7">
    <source>
        <dbReference type="ARBA" id="ARBA00022723"/>
    </source>
</evidence>
<feature type="transmembrane region" description="Helical" evidence="13">
    <location>
        <begin position="12"/>
        <end position="29"/>
    </location>
</feature>
<keyword evidence="8" id="KW-0249">Electron transport</keyword>
<keyword evidence="11 13" id="KW-0472">Membrane</keyword>
<evidence type="ECO:0000256" key="11">
    <source>
        <dbReference type="ARBA" id="ARBA00023136"/>
    </source>
</evidence>
<dbReference type="InterPro" id="IPR052168">
    <property type="entry name" value="Cytochrome_b561_oxidase"/>
</dbReference>
<keyword evidence="10" id="KW-0408">Iron</keyword>
<dbReference type="Proteomes" id="UP000254280">
    <property type="component" value="Unassembled WGS sequence"/>
</dbReference>
<dbReference type="InterPro" id="IPR011577">
    <property type="entry name" value="Cyt_b561_bac/Ni-Hgenase"/>
</dbReference>
<dbReference type="PANTHER" id="PTHR30529">
    <property type="entry name" value="CYTOCHROME B561"/>
    <property type="match status" value="1"/>
</dbReference>
<comment type="similarity">
    <text evidence="12">Belongs to the cytochrome b561 family.</text>
</comment>
<proteinExistence type="inferred from homology"/>
<dbReference type="InterPro" id="IPR016174">
    <property type="entry name" value="Di-haem_cyt_TM"/>
</dbReference>
<dbReference type="AlphaFoldDB" id="A0A379B4B7"/>
<feature type="transmembrane region" description="Helical" evidence="13">
    <location>
        <begin position="130"/>
        <end position="153"/>
    </location>
</feature>
<dbReference type="GO" id="GO:0020037">
    <property type="term" value="F:heme binding"/>
    <property type="evidence" value="ECO:0007669"/>
    <property type="project" value="TreeGrafter"/>
</dbReference>
<evidence type="ECO:0000256" key="12">
    <source>
        <dbReference type="ARBA" id="ARBA00037975"/>
    </source>
</evidence>
<comment type="subcellular location">
    <subcellularLocation>
        <location evidence="2">Cell membrane</location>
        <topology evidence="2">Multi-pass membrane protein</topology>
    </subcellularLocation>
</comment>
<keyword evidence="5" id="KW-0349">Heme</keyword>
<evidence type="ECO:0000259" key="14">
    <source>
        <dbReference type="Pfam" id="PF01292"/>
    </source>
</evidence>
<dbReference type="Pfam" id="PF01292">
    <property type="entry name" value="Ni_hydr_CYTB"/>
    <property type="match status" value="1"/>
</dbReference>
<evidence type="ECO:0000256" key="1">
    <source>
        <dbReference type="ARBA" id="ARBA00001970"/>
    </source>
</evidence>